<keyword evidence="6" id="KW-1185">Reference proteome</keyword>
<protein>
    <submittedName>
        <fullName evidence="5">Methyltransferase type 11</fullName>
    </submittedName>
</protein>
<evidence type="ECO:0000313" key="6">
    <source>
        <dbReference type="Proteomes" id="UP000623608"/>
    </source>
</evidence>
<dbReference type="Proteomes" id="UP000623608">
    <property type="component" value="Unassembled WGS sequence"/>
</dbReference>
<comment type="similarity">
    <text evidence="1">Belongs to the methyltransferase superfamily.</text>
</comment>
<proteinExistence type="inferred from homology"/>
<dbReference type="InterPro" id="IPR013216">
    <property type="entry name" value="Methyltransf_11"/>
</dbReference>
<dbReference type="InterPro" id="IPR051052">
    <property type="entry name" value="Diverse_substrate_MTase"/>
</dbReference>
<keyword evidence="3" id="KW-0808">Transferase</keyword>
<dbReference type="Pfam" id="PF08241">
    <property type="entry name" value="Methyltransf_11"/>
    <property type="match status" value="1"/>
</dbReference>
<dbReference type="InterPro" id="IPR029063">
    <property type="entry name" value="SAM-dependent_MTases_sf"/>
</dbReference>
<evidence type="ECO:0000256" key="2">
    <source>
        <dbReference type="ARBA" id="ARBA00022603"/>
    </source>
</evidence>
<reference evidence="5" key="1">
    <citation type="submission" date="2021-01" db="EMBL/GenBank/DDBJ databases">
        <title>Whole genome shotgun sequence of Actinoplanes tereljensis NBRC 105297.</title>
        <authorList>
            <person name="Komaki H."/>
            <person name="Tamura T."/>
        </authorList>
    </citation>
    <scope>NUCLEOTIDE SEQUENCE</scope>
    <source>
        <strain evidence="5">NBRC 105297</strain>
    </source>
</reference>
<dbReference type="CDD" id="cd02440">
    <property type="entry name" value="AdoMet_MTases"/>
    <property type="match status" value="1"/>
</dbReference>
<keyword evidence="2 5" id="KW-0489">Methyltransferase</keyword>
<dbReference type="SUPFAM" id="SSF53335">
    <property type="entry name" value="S-adenosyl-L-methionine-dependent methyltransferases"/>
    <property type="match status" value="1"/>
</dbReference>
<evidence type="ECO:0000313" key="5">
    <source>
        <dbReference type="EMBL" id="GIF24575.1"/>
    </source>
</evidence>
<sequence length="242" mass="27105">MTLVFGEVASIYDDVRPGYPDEVRQAILDYAGGPPPSVVELGAGTGKGTELLLRLGAPLTAIEPDPRMAAVLAANFPAAEVVTSTFEAWQPTEKPGLIACAMAWHWMDRETRNSRAWVALRDGGTLAIFYHRYGYADPAQEAAIDELLNRLDPDVVAREEHWVLDDVTAAGLWSDVEERRWHRYPVFDRDRYLALMQTFSPFRRHSPEVRQRALRELGALLDSFGGEITLDLRTSLVLGKKR</sequence>
<dbReference type="GO" id="GO:0032259">
    <property type="term" value="P:methylation"/>
    <property type="evidence" value="ECO:0007669"/>
    <property type="project" value="UniProtKB-KW"/>
</dbReference>
<organism evidence="5 6">
    <name type="scientific">Paractinoplanes tereljensis</name>
    <dbReference type="NCBI Taxonomy" id="571912"/>
    <lineage>
        <taxon>Bacteria</taxon>
        <taxon>Bacillati</taxon>
        <taxon>Actinomycetota</taxon>
        <taxon>Actinomycetes</taxon>
        <taxon>Micromonosporales</taxon>
        <taxon>Micromonosporaceae</taxon>
        <taxon>Paractinoplanes</taxon>
    </lineage>
</organism>
<dbReference type="Gene3D" id="3.40.50.150">
    <property type="entry name" value="Vaccinia Virus protein VP39"/>
    <property type="match status" value="1"/>
</dbReference>
<dbReference type="RefSeq" id="WP_203812432.1">
    <property type="nucleotide sequence ID" value="NZ_BOMY01000046.1"/>
</dbReference>
<name>A0A919TXV0_9ACTN</name>
<evidence type="ECO:0000256" key="3">
    <source>
        <dbReference type="ARBA" id="ARBA00022679"/>
    </source>
</evidence>
<gene>
    <name evidence="5" type="ORF">Ate02nite_73050</name>
</gene>
<dbReference type="AlphaFoldDB" id="A0A919TXV0"/>
<dbReference type="EMBL" id="BOMY01000046">
    <property type="protein sequence ID" value="GIF24575.1"/>
    <property type="molecule type" value="Genomic_DNA"/>
</dbReference>
<evidence type="ECO:0000256" key="1">
    <source>
        <dbReference type="ARBA" id="ARBA00008361"/>
    </source>
</evidence>
<dbReference type="PANTHER" id="PTHR44942">
    <property type="entry name" value="METHYLTRANSF_11 DOMAIN-CONTAINING PROTEIN"/>
    <property type="match status" value="1"/>
</dbReference>
<accession>A0A919TXV0</accession>
<dbReference type="GO" id="GO:0008757">
    <property type="term" value="F:S-adenosylmethionine-dependent methyltransferase activity"/>
    <property type="evidence" value="ECO:0007669"/>
    <property type="project" value="InterPro"/>
</dbReference>
<comment type="caution">
    <text evidence="5">The sequence shown here is derived from an EMBL/GenBank/DDBJ whole genome shotgun (WGS) entry which is preliminary data.</text>
</comment>
<feature type="domain" description="Methyltransferase type 11" evidence="4">
    <location>
        <begin position="40"/>
        <end position="128"/>
    </location>
</feature>
<dbReference type="PANTHER" id="PTHR44942:SF4">
    <property type="entry name" value="METHYLTRANSFERASE TYPE 11 DOMAIN-CONTAINING PROTEIN"/>
    <property type="match status" value="1"/>
</dbReference>
<evidence type="ECO:0000259" key="4">
    <source>
        <dbReference type="Pfam" id="PF08241"/>
    </source>
</evidence>